<sequence>MKSHGRKRTGHAGRRLLRALQISTGRARAGHAGRRHPRADDDPTRNASPHESGQLRDDESRRREGGDETRRREGEDTVVMCRPP</sequence>
<accession>A0A1B6PKU9</accession>
<dbReference type="EMBL" id="CM000765">
    <property type="protein sequence ID" value="KXG26287.1"/>
    <property type="molecule type" value="Genomic_DNA"/>
</dbReference>
<dbReference type="AlphaFoldDB" id="A0A1B6PKU9"/>
<evidence type="ECO:0000313" key="3">
    <source>
        <dbReference type="Proteomes" id="UP000000768"/>
    </source>
</evidence>
<keyword evidence="3" id="KW-1185">Reference proteome</keyword>
<reference evidence="2 3" key="1">
    <citation type="journal article" date="2009" name="Nature">
        <title>The Sorghum bicolor genome and the diversification of grasses.</title>
        <authorList>
            <person name="Paterson A.H."/>
            <person name="Bowers J.E."/>
            <person name="Bruggmann R."/>
            <person name="Dubchak I."/>
            <person name="Grimwood J."/>
            <person name="Gundlach H."/>
            <person name="Haberer G."/>
            <person name="Hellsten U."/>
            <person name="Mitros T."/>
            <person name="Poliakov A."/>
            <person name="Schmutz J."/>
            <person name="Spannagl M."/>
            <person name="Tang H."/>
            <person name="Wang X."/>
            <person name="Wicker T."/>
            <person name="Bharti A.K."/>
            <person name="Chapman J."/>
            <person name="Feltus F.A."/>
            <person name="Gowik U."/>
            <person name="Grigoriev I.V."/>
            <person name="Lyons E."/>
            <person name="Maher C.A."/>
            <person name="Martis M."/>
            <person name="Narechania A."/>
            <person name="Otillar R.P."/>
            <person name="Penning B.W."/>
            <person name="Salamov A.A."/>
            <person name="Wang Y."/>
            <person name="Zhang L."/>
            <person name="Carpita N.C."/>
            <person name="Freeling M."/>
            <person name="Gingle A.R."/>
            <person name="Hash C.T."/>
            <person name="Keller B."/>
            <person name="Klein P."/>
            <person name="Kresovich S."/>
            <person name="McCann M.C."/>
            <person name="Ming R."/>
            <person name="Peterson D.G."/>
            <person name="Mehboob-ur-Rahman"/>
            <person name="Ware D."/>
            <person name="Westhoff P."/>
            <person name="Mayer K.F."/>
            <person name="Messing J."/>
            <person name="Rokhsar D.S."/>
        </authorList>
    </citation>
    <scope>NUCLEOTIDE SEQUENCE [LARGE SCALE GENOMIC DNA]</scope>
    <source>
        <strain evidence="3">cv. BTx623</strain>
    </source>
</reference>
<name>A0A1B6PKU9_SORBI</name>
<dbReference type="Gramene" id="KXG26287">
    <property type="protein sequence ID" value="KXG26287"/>
    <property type="gene ID" value="SORBI_3006G076700"/>
</dbReference>
<gene>
    <name evidence="2" type="ORF">SORBI_3006G076700</name>
</gene>
<reference evidence="3" key="2">
    <citation type="journal article" date="2018" name="Plant J.">
        <title>The Sorghum bicolor reference genome: improved assembly, gene annotations, a transcriptome atlas, and signatures of genome organization.</title>
        <authorList>
            <person name="McCormick R.F."/>
            <person name="Truong S.K."/>
            <person name="Sreedasyam A."/>
            <person name="Jenkins J."/>
            <person name="Shu S."/>
            <person name="Sims D."/>
            <person name="Kennedy M."/>
            <person name="Amirebrahimi M."/>
            <person name="Weers B.D."/>
            <person name="McKinley B."/>
            <person name="Mattison A."/>
            <person name="Morishige D.T."/>
            <person name="Grimwood J."/>
            <person name="Schmutz J."/>
            <person name="Mullet J.E."/>
        </authorList>
    </citation>
    <scope>NUCLEOTIDE SEQUENCE [LARGE SCALE GENOMIC DNA]</scope>
    <source>
        <strain evidence="3">cv. BTx623</strain>
    </source>
</reference>
<protein>
    <submittedName>
        <fullName evidence="2">Uncharacterized protein</fullName>
    </submittedName>
</protein>
<feature type="region of interest" description="Disordered" evidence="1">
    <location>
        <begin position="1"/>
        <end position="84"/>
    </location>
</feature>
<evidence type="ECO:0000313" key="2">
    <source>
        <dbReference type="EMBL" id="KXG26287.1"/>
    </source>
</evidence>
<feature type="compositionally biased region" description="Basic residues" evidence="1">
    <location>
        <begin position="28"/>
        <end position="37"/>
    </location>
</feature>
<organism evidence="2 3">
    <name type="scientific">Sorghum bicolor</name>
    <name type="common">Sorghum</name>
    <name type="synonym">Sorghum vulgare</name>
    <dbReference type="NCBI Taxonomy" id="4558"/>
    <lineage>
        <taxon>Eukaryota</taxon>
        <taxon>Viridiplantae</taxon>
        <taxon>Streptophyta</taxon>
        <taxon>Embryophyta</taxon>
        <taxon>Tracheophyta</taxon>
        <taxon>Spermatophyta</taxon>
        <taxon>Magnoliopsida</taxon>
        <taxon>Liliopsida</taxon>
        <taxon>Poales</taxon>
        <taxon>Poaceae</taxon>
        <taxon>PACMAD clade</taxon>
        <taxon>Panicoideae</taxon>
        <taxon>Andropogonodae</taxon>
        <taxon>Andropogoneae</taxon>
        <taxon>Sorghinae</taxon>
        <taxon>Sorghum</taxon>
    </lineage>
</organism>
<proteinExistence type="predicted"/>
<feature type="compositionally biased region" description="Basic and acidic residues" evidence="1">
    <location>
        <begin position="53"/>
        <end position="75"/>
    </location>
</feature>
<evidence type="ECO:0000256" key="1">
    <source>
        <dbReference type="SAM" id="MobiDB-lite"/>
    </source>
</evidence>
<feature type="compositionally biased region" description="Basic residues" evidence="1">
    <location>
        <begin position="1"/>
        <end position="17"/>
    </location>
</feature>
<dbReference type="InParanoid" id="A0A1B6PKU9"/>
<dbReference type="Proteomes" id="UP000000768">
    <property type="component" value="Chromosome 6"/>
</dbReference>